<feature type="transmembrane region" description="Helical" evidence="1">
    <location>
        <begin position="194"/>
        <end position="213"/>
    </location>
</feature>
<dbReference type="GO" id="GO:0008028">
    <property type="term" value="F:monocarboxylic acid transmembrane transporter activity"/>
    <property type="evidence" value="ECO:0007669"/>
    <property type="project" value="TreeGrafter"/>
</dbReference>
<dbReference type="CDD" id="cd17352">
    <property type="entry name" value="MFS_MCT_SLC16"/>
    <property type="match status" value="1"/>
</dbReference>
<gene>
    <name evidence="2" type="ORF">HPBE_LOCUS7661</name>
</gene>
<keyword evidence="3" id="KW-1185">Reference proteome</keyword>
<evidence type="ECO:0000313" key="3">
    <source>
        <dbReference type="Proteomes" id="UP000050761"/>
    </source>
</evidence>
<dbReference type="OrthoDB" id="6499973at2759"/>
<feature type="transmembrane region" description="Helical" evidence="1">
    <location>
        <begin position="423"/>
        <end position="443"/>
    </location>
</feature>
<feature type="transmembrane region" description="Helical" evidence="1">
    <location>
        <begin position="350"/>
        <end position="369"/>
    </location>
</feature>
<dbReference type="InterPro" id="IPR011701">
    <property type="entry name" value="MFS"/>
</dbReference>
<name>A0A3P7XFU5_HELPZ</name>
<dbReference type="Gene3D" id="1.20.1250.20">
    <property type="entry name" value="MFS general substrate transporter like domains"/>
    <property type="match status" value="2"/>
</dbReference>
<keyword evidence="1" id="KW-0472">Membrane</keyword>
<dbReference type="WBParaSite" id="HPBE_0000766001-mRNA-1">
    <property type="protein sequence ID" value="HPBE_0000766001-mRNA-1"/>
    <property type="gene ID" value="HPBE_0000766001"/>
</dbReference>
<dbReference type="Proteomes" id="UP000050761">
    <property type="component" value="Unassembled WGS sequence"/>
</dbReference>
<dbReference type="InterPro" id="IPR050327">
    <property type="entry name" value="Proton-linked_MCT"/>
</dbReference>
<dbReference type="Pfam" id="PF07690">
    <property type="entry name" value="MFS_1"/>
    <property type="match status" value="1"/>
</dbReference>
<feature type="transmembrane region" description="Helical" evidence="1">
    <location>
        <begin position="92"/>
        <end position="111"/>
    </location>
</feature>
<accession>A0A3P7XFU5</accession>
<keyword evidence="1" id="KW-1133">Transmembrane helix</keyword>
<feature type="transmembrane region" description="Helical" evidence="1">
    <location>
        <begin position="117"/>
        <end position="143"/>
    </location>
</feature>
<feature type="transmembrane region" description="Helical" evidence="1">
    <location>
        <begin position="310"/>
        <end position="330"/>
    </location>
</feature>
<dbReference type="FunFam" id="1.20.1250.20:FF:000664">
    <property type="entry name" value="MonoCarboxylate Transporter family"/>
    <property type="match status" value="1"/>
</dbReference>
<evidence type="ECO:0000313" key="4">
    <source>
        <dbReference type="WBParaSite" id="HPBE_0000766001-mRNA-1"/>
    </source>
</evidence>
<keyword evidence="1" id="KW-0812">Transmembrane</keyword>
<proteinExistence type="predicted"/>
<feature type="transmembrane region" description="Helical" evidence="1">
    <location>
        <begin position="23"/>
        <end position="43"/>
    </location>
</feature>
<evidence type="ECO:0000313" key="2">
    <source>
        <dbReference type="EMBL" id="VDO73171.1"/>
    </source>
</evidence>
<feature type="transmembrane region" description="Helical" evidence="1">
    <location>
        <begin position="63"/>
        <end position="85"/>
    </location>
</feature>
<dbReference type="InterPro" id="IPR036259">
    <property type="entry name" value="MFS_trans_sf"/>
</dbReference>
<feature type="transmembrane region" description="Helical" evidence="1">
    <location>
        <begin position="390"/>
        <end position="417"/>
    </location>
</feature>
<dbReference type="AlphaFoldDB" id="A0A3P7XFU5"/>
<feature type="transmembrane region" description="Helical" evidence="1">
    <location>
        <begin position="163"/>
        <end position="182"/>
    </location>
</feature>
<dbReference type="PANTHER" id="PTHR11360">
    <property type="entry name" value="MONOCARBOXYLATE TRANSPORTER"/>
    <property type="match status" value="1"/>
</dbReference>
<reference evidence="2 3" key="1">
    <citation type="submission" date="2018-11" db="EMBL/GenBank/DDBJ databases">
        <authorList>
            <consortium name="Pathogen Informatics"/>
        </authorList>
    </citation>
    <scope>NUCLEOTIDE SEQUENCE [LARGE SCALE GENOMIC DNA]</scope>
</reference>
<dbReference type="PANTHER" id="PTHR11360:SF284">
    <property type="entry name" value="EG:103B4.3 PROTEIN-RELATED"/>
    <property type="match status" value="1"/>
</dbReference>
<dbReference type="EMBL" id="UZAH01025948">
    <property type="protein sequence ID" value="VDO73171.1"/>
    <property type="molecule type" value="Genomic_DNA"/>
</dbReference>
<sequence length="466" mass="50025">MAETVSPSAITTMLVPISPDGGWGWVVVAGTFFVHVFADGFVYSLGVLVDALITEFNSDNTVAAMIISMLTGLTLGCGPLASAICNKFGCRVTTIIGAIISMTGCAASYFAAEMWHIIISVGVVMGVGCGLMYCPAIIAVTMYFEKHFLIQKYHEFDCRRRSLATGIAVTGAGVGTVVFSTINEFVISSYGWRAVFLVFVGAFALCIVCGSTFRPLPFQEVSDGTEADDVFVAKKPDDSKMRHATILLFRSTGSLRRGSTSTTATLETLHEIREAGGDEPKEVDADNATGSNMRQTIAKMMSLSLLLDPVYLLFAAANLLTSVGFNSPLYFLPLHAVKGVGLDAATASRLLSVFGICNTLGRIFFGVVADRKLPLPRGFGGDVARNRLWMYNLTLTLCGLLTTFSFLCSDFITLAIYSGSFGFLISAYICLTSVVLVDLLGLAKLTNAFGLLLLWQVISFLKCSLF</sequence>
<protein>
    <submittedName>
        <fullName evidence="4">MFS domain-containing protein</fullName>
    </submittedName>
</protein>
<reference evidence="4" key="2">
    <citation type="submission" date="2019-09" db="UniProtKB">
        <authorList>
            <consortium name="WormBaseParasite"/>
        </authorList>
    </citation>
    <scope>IDENTIFICATION</scope>
</reference>
<dbReference type="SUPFAM" id="SSF103473">
    <property type="entry name" value="MFS general substrate transporter"/>
    <property type="match status" value="1"/>
</dbReference>
<evidence type="ECO:0000256" key="1">
    <source>
        <dbReference type="SAM" id="Phobius"/>
    </source>
</evidence>
<organism evidence="2">
    <name type="scientific">Heligmosomoides polygyrus</name>
    <name type="common">Parasitic roundworm</name>
    <dbReference type="NCBI Taxonomy" id="6339"/>
    <lineage>
        <taxon>Eukaryota</taxon>
        <taxon>Metazoa</taxon>
        <taxon>Ecdysozoa</taxon>
        <taxon>Nematoda</taxon>
        <taxon>Chromadorea</taxon>
        <taxon>Rhabditida</taxon>
        <taxon>Rhabditina</taxon>
        <taxon>Rhabditomorpha</taxon>
        <taxon>Strongyloidea</taxon>
        <taxon>Heligmosomidae</taxon>
        <taxon>Heligmosomoides</taxon>
    </lineage>
</organism>